<dbReference type="AlphaFoldDB" id="A0A7J6EGG1"/>
<accession>A0A7J6EGG1</accession>
<gene>
    <name evidence="1" type="ORF">F8388_002423</name>
</gene>
<comment type="caution">
    <text evidence="1">The sequence shown here is derived from an EMBL/GenBank/DDBJ whole genome shotgun (WGS) entry which is preliminary data.</text>
</comment>
<name>A0A7J6EGG1_CANSA</name>
<organism evidence="1 2">
    <name type="scientific">Cannabis sativa</name>
    <name type="common">Hemp</name>
    <name type="synonym">Marijuana</name>
    <dbReference type="NCBI Taxonomy" id="3483"/>
    <lineage>
        <taxon>Eukaryota</taxon>
        <taxon>Viridiplantae</taxon>
        <taxon>Streptophyta</taxon>
        <taxon>Embryophyta</taxon>
        <taxon>Tracheophyta</taxon>
        <taxon>Spermatophyta</taxon>
        <taxon>Magnoliopsida</taxon>
        <taxon>eudicotyledons</taxon>
        <taxon>Gunneridae</taxon>
        <taxon>Pentapetalae</taxon>
        <taxon>rosids</taxon>
        <taxon>fabids</taxon>
        <taxon>Rosales</taxon>
        <taxon>Cannabaceae</taxon>
        <taxon>Cannabis</taxon>
    </lineage>
</organism>
<dbReference type="Proteomes" id="UP000525078">
    <property type="component" value="Unassembled WGS sequence"/>
</dbReference>
<reference evidence="1 2" key="1">
    <citation type="journal article" date="2020" name="bioRxiv">
        <title>Sequence and annotation of 42 cannabis genomes reveals extensive copy number variation in cannabinoid synthesis and pathogen resistance genes.</title>
        <authorList>
            <person name="Mckernan K.J."/>
            <person name="Helbert Y."/>
            <person name="Kane L.T."/>
            <person name="Ebling H."/>
            <person name="Zhang L."/>
            <person name="Liu B."/>
            <person name="Eaton Z."/>
            <person name="Mclaughlin S."/>
            <person name="Kingan S."/>
            <person name="Baybayan P."/>
            <person name="Concepcion G."/>
            <person name="Jordan M."/>
            <person name="Riva A."/>
            <person name="Barbazuk W."/>
            <person name="Harkins T."/>
        </authorList>
    </citation>
    <scope>NUCLEOTIDE SEQUENCE [LARGE SCALE GENOMIC DNA]</scope>
    <source>
        <strain evidence="2">cv. Jamaican Lion 4</strain>
        <tissue evidence="1">Leaf</tissue>
    </source>
</reference>
<evidence type="ECO:0000313" key="2">
    <source>
        <dbReference type="Proteomes" id="UP000525078"/>
    </source>
</evidence>
<sequence length="342" mass="37606">MPFSTVIGRNATSRPSTSITAFIFCSAKSGHAISGIPSTMLSRVELQPQWHKNPPVEPWLSTRVCGAQDCTTKPRPLRWQIHCLASSPPIKTSGHSFPIQMPALVPPLPKETYRTERLGCLSNQLKQYSDPFVLELVGPICTIGPTGKIGSIPSFACKAFIASDSIPEKLLMMIPSVKYTSLDVFRNDLGAQPGSLIRSGRSLMNRQENDLSSMGKWKSKDNTAAFVGKNIKVEMFNPLATSKAFTPKGSAKKAVNGGLKRREGVSYDEGKFGCRFGIFRKVVEVDSWRKIDDVDGGRWSTVIVGSGENEACNVKVVEKNKTLLFDLASYSFIISKRKQRDS</sequence>
<proteinExistence type="predicted"/>
<protein>
    <submittedName>
        <fullName evidence="1">Uncharacterized protein</fullName>
    </submittedName>
</protein>
<evidence type="ECO:0000313" key="1">
    <source>
        <dbReference type="EMBL" id="KAF4357525.1"/>
    </source>
</evidence>
<dbReference type="EMBL" id="JAATIP010000235">
    <property type="protein sequence ID" value="KAF4357525.1"/>
    <property type="molecule type" value="Genomic_DNA"/>
</dbReference>